<evidence type="ECO:0000313" key="2">
    <source>
        <dbReference type="EMBL" id="WBR15018.1"/>
    </source>
</evidence>
<dbReference type="Proteomes" id="UP001185135">
    <property type="component" value="Segment"/>
</dbReference>
<sequence>MERASGAYWWAGQAEARGRKRTADVAIGPTIRDVAIDVCAALRRGQPVDPRAAQMVVEAARAEGALGSDMDVLFAACSAGMASVALTPSMARGGLSPIGWSGAPLGATPSPTPSSPYEWTLVQQPTPTRQQTHEPAPGGRKRRAEEALTPMRSTRDIAVDICRRAYRGEAVSSDEIEALREIARAEGSVGAGLIRDVPGLCRAALTLMGESPASMAALAGASMQARRPAPPPPLPTPAYPRVVHLPLAPRAERFS</sequence>
<evidence type="ECO:0000256" key="1">
    <source>
        <dbReference type="SAM" id="MobiDB-lite"/>
    </source>
</evidence>
<reference evidence="2" key="1">
    <citation type="submission" date="2022-06" db="EMBL/GenBank/DDBJ databases">
        <authorList>
            <person name="Legendre M."/>
            <person name="Claverie J.-M."/>
            <person name="Alempic J.-M."/>
            <person name="Abergel C."/>
        </authorList>
    </citation>
    <scope>NUCLEOTIDE SEQUENCE</scope>
    <source>
        <strain evidence="2">Kuranda</strain>
    </source>
</reference>
<gene>
    <name evidence="2" type="ORF">pkur_cds_844</name>
</gene>
<accession>A0AA95EHL5</accession>
<feature type="region of interest" description="Disordered" evidence="1">
    <location>
        <begin position="123"/>
        <end position="146"/>
    </location>
</feature>
<evidence type="ECO:0000313" key="3">
    <source>
        <dbReference type="Proteomes" id="UP001185135"/>
    </source>
</evidence>
<protein>
    <submittedName>
        <fullName evidence="2">Uncharacterized protein</fullName>
    </submittedName>
</protein>
<organism evidence="2 3">
    <name type="scientific">Pandoravirus kuranda</name>
    <dbReference type="NCBI Taxonomy" id="3019033"/>
    <lineage>
        <taxon>Viruses</taxon>
        <taxon>Pandoravirus</taxon>
    </lineage>
</organism>
<proteinExistence type="predicted"/>
<name>A0AA95EHL5_9VIRU</name>
<dbReference type="EMBL" id="ON887157">
    <property type="protein sequence ID" value="WBR15018.1"/>
    <property type="molecule type" value="Genomic_DNA"/>
</dbReference>